<proteinExistence type="predicted"/>
<feature type="compositionally biased region" description="Acidic residues" evidence="1">
    <location>
        <begin position="77"/>
        <end position="88"/>
    </location>
</feature>
<evidence type="ECO:0000313" key="3">
    <source>
        <dbReference type="EMBL" id="MDU0367763.1"/>
    </source>
</evidence>
<accession>A0ABU3T8T3</accession>
<sequence>MDDGVREELRRLRARAYGPSADISADPAAYERLLALEDLERSERAAPAAATAPVPSASAPTVPPPSAPAVGAAAPVDGDEEPEPEEEVERERAPLLRSKRTVWAWALSLALVAALASAATTVGVGFVPVAASVGAPQVATLVEDPGAQSPTIFGQRTGDERGFADFYGVSAFVGTAQVDASENRSSCLYLLDTDEVGQDGTTGFRGNFVYGGCGAGIFPATVQFVVADGMPDAFIERFPVGTSVQFVYDGENVGVFSDAG</sequence>
<protein>
    <recommendedName>
        <fullName evidence="5">Spermidine/putrescine ABC transporter permease</fullName>
    </recommendedName>
</protein>
<comment type="caution">
    <text evidence="3">The sequence shown here is derived from an EMBL/GenBank/DDBJ whole genome shotgun (WGS) entry which is preliminary data.</text>
</comment>
<feature type="transmembrane region" description="Helical" evidence="2">
    <location>
        <begin position="102"/>
        <end position="127"/>
    </location>
</feature>
<keyword evidence="2" id="KW-0812">Transmembrane</keyword>
<dbReference type="EMBL" id="JAWDIS010000002">
    <property type="protein sequence ID" value="MDU0367763.1"/>
    <property type="molecule type" value="Genomic_DNA"/>
</dbReference>
<keyword evidence="4" id="KW-1185">Reference proteome</keyword>
<keyword evidence="2" id="KW-1133">Transmembrane helix</keyword>
<name>A0ABU3T8T3_9MICO</name>
<evidence type="ECO:0000313" key="4">
    <source>
        <dbReference type="Proteomes" id="UP001263371"/>
    </source>
</evidence>
<dbReference type="RefSeq" id="WP_315994956.1">
    <property type="nucleotide sequence ID" value="NZ_JAWDIS010000002.1"/>
</dbReference>
<evidence type="ECO:0000256" key="1">
    <source>
        <dbReference type="SAM" id="MobiDB-lite"/>
    </source>
</evidence>
<feature type="compositionally biased region" description="Low complexity" evidence="1">
    <location>
        <begin position="45"/>
        <end position="60"/>
    </location>
</feature>
<reference evidence="3 4" key="1">
    <citation type="submission" date="2023-09" db="EMBL/GenBank/DDBJ databases">
        <title>Microbacterium fusihabitans sp. nov., Microbacterium phycihabitans sp. nov., and Microbacterium cervinum sp. nov., isolated from dried seaweeds of beach.</title>
        <authorList>
            <person name="Lee S.D."/>
        </authorList>
    </citation>
    <scope>NUCLEOTIDE SEQUENCE [LARGE SCALE GENOMIC DNA]</scope>
    <source>
        <strain evidence="3 4">KSW4-17</strain>
    </source>
</reference>
<evidence type="ECO:0008006" key="5">
    <source>
        <dbReference type="Google" id="ProtNLM"/>
    </source>
</evidence>
<evidence type="ECO:0000256" key="2">
    <source>
        <dbReference type="SAM" id="Phobius"/>
    </source>
</evidence>
<keyword evidence="2" id="KW-0472">Membrane</keyword>
<dbReference type="Proteomes" id="UP001263371">
    <property type="component" value="Unassembled WGS sequence"/>
</dbReference>
<gene>
    <name evidence="3" type="ORF">RWH45_11100</name>
</gene>
<organism evidence="3 4">
    <name type="scientific">Microbacterium galbum</name>
    <dbReference type="NCBI Taxonomy" id="3075994"/>
    <lineage>
        <taxon>Bacteria</taxon>
        <taxon>Bacillati</taxon>
        <taxon>Actinomycetota</taxon>
        <taxon>Actinomycetes</taxon>
        <taxon>Micrococcales</taxon>
        <taxon>Microbacteriaceae</taxon>
        <taxon>Microbacterium</taxon>
    </lineage>
</organism>
<feature type="region of interest" description="Disordered" evidence="1">
    <location>
        <begin position="42"/>
        <end position="92"/>
    </location>
</feature>